<evidence type="ECO:0000256" key="1">
    <source>
        <dbReference type="SAM" id="MobiDB-lite"/>
    </source>
</evidence>
<protein>
    <recommendedName>
        <fullName evidence="3">DUF3298 domain-containing protein</fullName>
    </recommendedName>
</protein>
<evidence type="ECO:0000259" key="3">
    <source>
        <dbReference type="Pfam" id="PF11738"/>
    </source>
</evidence>
<dbReference type="Proteomes" id="UP000196536">
    <property type="component" value="Unassembled WGS sequence"/>
</dbReference>
<name>A0A1Z9Z1K5_9GAMM</name>
<dbReference type="InterPro" id="IPR037126">
    <property type="entry name" value="PdaC/RsiV-like_sf"/>
</dbReference>
<feature type="signal peptide" evidence="2">
    <location>
        <begin position="1"/>
        <end position="20"/>
    </location>
</feature>
<organism evidence="4 5">
    <name type="scientific">Acinetobacter populi</name>
    <dbReference type="NCBI Taxonomy" id="1582270"/>
    <lineage>
        <taxon>Bacteria</taxon>
        <taxon>Pseudomonadati</taxon>
        <taxon>Pseudomonadota</taxon>
        <taxon>Gammaproteobacteria</taxon>
        <taxon>Moraxellales</taxon>
        <taxon>Moraxellaceae</taxon>
        <taxon>Acinetobacter</taxon>
    </lineage>
</organism>
<dbReference type="EMBL" id="NEXX01000001">
    <property type="protein sequence ID" value="OUY08368.1"/>
    <property type="molecule type" value="Genomic_DNA"/>
</dbReference>
<dbReference type="Gene3D" id="3.90.640.20">
    <property type="entry name" value="Heat-shock cognate protein, ATPase"/>
    <property type="match status" value="1"/>
</dbReference>
<feature type="domain" description="DUF3298" evidence="3">
    <location>
        <begin position="195"/>
        <end position="251"/>
    </location>
</feature>
<feature type="compositionally biased region" description="Polar residues" evidence="1">
    <location>
        <begin position="24"/>
        <end position="39"/>
    </location>
</feature>
<dbReference type="InterPro" id="IPR021729">
    <property type="entry name" value="DUF3298"/>
</dbReference>
<comment type="caution">
    <text evidence="4">The sequence shown here is derived from an EMBL/GenBank/DDBJ whole genome shotgun (WGS) entry which is preliminary data.</text>
</comment>
<dbReference type="Gene3D" id="3.30.565.40">
    <property type="entry name" value="Fervidobacterium nodosum Rt17-B1 like"/>
    <property type="match status" value="1"/>
</dbReference>
<dbReference type="RefSeq" id="WP_087619008.1">
    <property type="nucleotide sequence ID" value="NZ_NEXX01000001.1"/>
</dbReference>
<evidence type="ECO:0000313" key="4">
    <source>
        <dbReference type="EMBL" id="OUY08368.1"/>
    </source>
</evidence>
<reference evidence="4 5" key="1">
    <citation type="submission" date="2017-05" db="EMBL/GenBank/DDBJ databases">
        <title>Acinetobacter populi ANC 5415 (= PBJ7), whole genome shotgun sequencing project.</title>
        <authorList>
            <person name="Nemec A."/>
            <person name="Radolfova-Krizova L."/>
        </authorList>
    </citation>
    <scope>NUCLEOTIDE SEQUENCE [LARGE SCALE GENOMIC DNA]</scope>
    <source>
        <strain evidence="4 5">PBJ7</strain>
    </source>
</reference>
<keyword evidence="2" id="KW-0732">Signal</keyword>
<dbReference type="Pfam" id="PF11738">
    <property type="entry name" value="DUF3298"/>
    <property type="match status" value="1"/>
</dbReference>
<dbReference type="OrthoDB" id="6697831at2"/>
<feature type="region of interest" description="Disordered" evidence="1">
    <location>
        <begin position="24"/>
        <end position="54"/>
    </location>
</feature>
<dbReference type="AlphaFoldDB" id="A0A1Z9Z1K5"/>
<dbReference type="PROSITE" id="PS51257">
    <property type="entry name" value="PROKAR_LIPOPROTEIN"/>
    <property type="match status" value="1"/>
</dbReference>
<proteinExistence type="predicted"/>
<sequence>MIKNYIFTLAVVILVGGLTACTPKNSPVNDSGQNTSTKSEAIPQPEQLPAKQQSDDIPAVWAKSYRVSQQELCEAATEDREAACTTYDIQSIKTNVDWINQYYHAQLQDSALGIATEKNVDKSQGEFRQYYDGSMVSFVGQRYQLVTFSRFHNVYLGGAHNVFSVQYDVFDLKVRKKLALNDVLHKNSQSKILALLKQNNAHKLKEYGTDLDSLKLSENFYFAGNGLVFVYALYEIAPFVYGMPELHVPYEDLKGLLKTEYMPSLPDMTLSENFS</sequence>
<keyword evidence="5" id="KW-1185">Reference proteome</keyword>
<feature type="chain" id="PRO_5013210596" description="DUF3298 domain-containing protein" evidence="2">
    <location>
        <begin position="21"/>
        <end position="275"/>
    </location>
</feature>
<evidence type="ECO:0000313" key="5">
    <source>
        <dbReference type="Proteomes" id="UP000196536"/>
    </source>
</evidence>
<accession>A0A1Z9Z1K5</accession>
<gene>
    <name evidence="4" type="ORF">CAP51_01745</name>
</gene>
<evidence type="ECO:0000256" key="2">
    <source>
        <dbReference type="SAM" id="SignalP"/>
    </source>
</evidence>